<reference evidence="2 3" key="1">
    <citation type="journal article" date="2024" name="G3 (Bethesda)">
        <title>Genome assembly of Hibiscus sabdariffa L. provides insights into metabolisms of medicinal natural products.</title>
        <authorList>
            <person name="Kim T."/>
        </authorList>
    </citation>
    <scope>NUCLEOTIDE SEQUENCE [LARGE SCALE GENOMIC DNA]</scope>
    <source>
        <strain evidence="2">TK-2024</strain>
        <tissue evidence="2">Old leaves</tissue>
    </source>
</reference>
<comment type="caution">
    <text evidence="2">The sequence shown here is derived from an EMBL/GenBank/DDBJ whole genome shotgun (WGS) entry which is preliminary data.</text>
</comment>
<sequence>MLDRDERVIRHLVIKRDESITKDCAPPPEWHTLRAGGDVDNDEDPEEDWDGEDEDDTIIAEFRATISRDGA</sequence>
<proteinExistence type="predicted"/>
<evidence type="ECO:0000313" key="3">
    <source>
        <dbReference type="Proteomes" id="UP001396334"/>
    </source>
</evidence>
<name>A0ABR2PCL1_9ROSI</name>
<dbReference type="Proteomes" id="UP001396334">
    <property type="component" value="Unassembled WGS sequence"/>
</dbReference>
<evidence type="ECO:0008006" key="4">
    <source>
        <dbReference type="Google" id="ProtNLM"/>
    </source>
</evidence>
<feature type="region of interest" description="Disordered" evidence="1">
    <location>
        <begin position="23"/>
        <end position="52"/>
    </location>
</feature>
<evidence type="ECO:0000313" key="2">
    <source>
        <dbReference type="EMBL" id="KAK8986011.1"/>
    </source>
</evidence>
<keyword evidence="3" id="KW-1185">Reference proteome</keyword>
<organism evidence="2 3">
    <name type="scientific">Hibiscus sabdariffa</name>
    <name type="common">roselle</name>
    <dbReference type="NCBI Taxonomy" id="183260"/>
    <lineage>
        <taxon>Eukaryota</taxon>
        <taxon>Viridiplantae</taxon>
        <taxon>Streptophyta</taxon>
        <taxon>Embryophyta</taxon>
        <taxon>Tracheophyta</taxon>
        <taxon>Spermatophyta</taxon>
        <taxon>Magnoliopsida</taxon>
        <taxon>eudicotyledons</taxon>
        <taxon>Gunneridae</taxon>
        <taxon>Pentapetalae</taxon>
        <taxon>rosids</taxon>
        <taxon>malvids</taxon>
        <taxon>Malvales</taxon>
        <taxon>Malvaceae</taxon>
        <taxon>Malvoideae</taxon>
        <taxon>Hibiscus</taxon>
    </lineage>
</organism>
<dbReference type="EMBL" id="JBBPBN010000066">
    <property type="protein sequence ID" value="KAK8986011.1"/>
    <property type="molecule type" value="Genomic_DNA"/>
</dbReference>
<protein>
    <recommendedName>
        <fullName evidence="4">30S ribosomal protein S6</fullName>
    </recommendedName>
</protein>
<feature type="compositionally biased region" description="Acidic residues" evidence="1">
    <location>
        <begin position="39"/>
        <end position="52"/>
    </location>
</feature>
<accession>A0ABR2PCL1</accession>
<evidence type="ECO:0000256" key="1">
    <source>
        <dbReference type="SAM" id="MobiDB-lite"/>
    </source>
</evidence>
<gene>
    <name evidence="2" type="ORF">V6N11_037730</name>
</gene>